<evidence type="ECO:0000259" key="6">
    <source>
        <dbReference type="PROSITE" id="PS50977"/>
    </source>
</evidence>
<dbReference type="PROSITE" id="PS50977">
    <property type="entry name" value="HTH_TETR_2"/>
    <property type="match status" value="1"/>
</dbReference>
<sequence length="202" mass="21718">MTAPGEPAAPRARRRRADAERSRSAILDAAVRLLRERPEASLEAVARTAGVTRQTVYAHFSSRDELLAAAVDRVTTEAVASMDAAALDEGPAVAALLRFLDASWQAHEANAFLLQAAAARTIENQSGRERHEPVTDRLARLFERGIATGEFVTRQDSRWLVAAVVALGHAAGDEITAGRLTAPESQAALRVSVFRLLGVEDT</sequence>
<dbReference type="InterPro" id="IPR050109">
    <property type="entry name" value="HTH-type_TetR-like_transc_reg"/>
</dbReference>
<dbReference type="PANTHER" id="PTHR30055">
    <property type="entry name" value="HTH-TYPE TRANSCRIPTIONAL REGULATOR RUTR"/>
    <property type="match status" value="1"/>
</dbReference>
<dbReference type="Proteomes" id="UP000617743">
    <property type="component" value="Unassembled WGS sequence"/>
</dbReference>
<dbReference type="PANTHER" id="PTHR30055:SF234">
    <property type="entry name" value="HTH-TYPE TRANSCRIPTIONAL REGULATOR BETI"/>
    <property type="match status" value="1"/>
</dbReference>
<evidence type="ECO:0000256" key="2">
    <source>
        <dbReference type="ARBA" id="ARBA00023125"/>
    </source>
</evidence>
<reference evidence="8" key="1">
    <citation type="journal article" date="2019" name="Int. J. Syst. Evol. Microbiol.">
        <title>The Global Catalogue of Microorganisms (GCM) 10K type strain sequencing project: providing services to taxonomists for standard genome sequencing and annotation.</title>
        <authorList>
            <consortium name="The Broad Institute Genomics Platform"/>
            <consortium name="The Broad Institute Genome Sequencing Center for Infectious Disease"/>
            <person name="Wu L."/>
            <person name="Ma J."/>
        </authorList>
    </citation>
    <scope>NUCLEOTIDE SEQUENCE [LARGE SCALE GENOMIC DNA]</scope>
    <source>
        <strain evidence="8">JCM 4866</strain>
    </source>
</reference>
<gene>
    <name evidence="7" type="ORF">GCM10010383_74570</name>
</gene>
<dbReference type="Gene3D" id="1.10.357.10">
    <property type="entry name" value="Tetracycline Repressor, domain 2"/>
    <property type="match status" value="1"/>
</dbReference>
<keyword evidence="3" id="KW-0804">Transcription</keyword>
<dbReference type="EMBL" id="BMWC01000018">
    <property type="protein sequence ID" value="GGX33404.1"/>
    <property type="molecule type" value="Genomic_DNA"/>
</dbReference>
<keyword evidence="1" id="KW-0805">Transcription regulation</keyword>
<organism evidence="7 8">
    <name type="scientific">Streptomyces lomondensis</name>
    <dbReference type="NCBI Taxonomy" id="68229"/>
    <lineage>
        <taxon>Bacteria</taxon>
        <taxon>Bacillati</taxon>
        <taxon>Actinomycetota</taxon>
        <taxon>Actinomycetes</taxon>
        <taxon>Kitasatosporales</taxon>
        <taxon>Streptomycetaceae</taxon>
        <taxon>Streptomyces</taxon>
    </lineage>
</organism>
<feature type="compositionally biased region" description="Low complexity" evidence="5">
    <location>
        <begin position="1"/>
        <end position="10"/>
    </location>
</feature>
<feature type="domain" description="HTH tetR-type" evidence="6">
    <location>
        <begin position="20"/>
        <end position="78"/>
    </location>
</feature>
<accession>A0ABQ2XTF7</accession>
<dbReference type="RefSeq" id="WP_190054722.1">
    <property type="nucleotide sequence ID" value="NZ_BMWC01000018.1"/>
</dbReference>
<dbReference type="InterPro" id="IPR009057">
    <property type="entry name" value="Homeodomain-like_sf"/>
</dbReference>
<protein>
    <recommendedName>
        <fullName evidence="6">HTH tetR-type domain-containing protein</fullName>
    </recommendedName>
</protein>
<evidence type="ECO:0000256" key="3">
    <source>
        <dbReference type="ARBA" id="ARBA00023163"/>
    </source>
</evidence>
<dbReference type="InterPro" id="IPR001647">
    <property type="entry name" value="HTH_TetR"/>
</dbReference>
<evidence type="ECO:0000313" key="8">
    <source>
        <dbReference type="Proteomes" id="UP000617743"/>
    </source>
</evidence>
<keyword evidence="2 4" id="KW-0238">DNA-binding</keyword>
<evidence type="ECO:0000256" key="5">
    <source>
        <dbReference type="SAM" id="MobiDB-lite"/>
    </source>
</evidence>
<dbReference type="SUPFAM" id="SSF46689">
    <property type="entry name" value="Homeodomain-like"/>
    <property type="match status" value="1"/>
</dbReference>
<name>A0ABQ2XTF7_9ACTN</name>
<evidence type="ECO:0000256" key="4">
    <source>
        <dbReference type="PROSITE-ProRule" id="PRU00335"/>
    </source>
</evidence>
<evidence type="ECO:0000256" key="1">
    <source>
        <dbReference type="ARBA" id="ARBA00023015"/>
    </source>
</evidence>
<comment type="caution">
    <text evidence="7">The sequence shown here is derived from an EMBL/GenBank/DDBJ whole genome shotgun (WGS) entry which is preliminary data.</text>
</comment>
<dbReference type="SUPFAM" id="SSF48498">
    <property type="entry name" value="Tetracyclin repressor-like, C-terminal domain"/>
    <property type="match status" value="1"/>
</dbReference>
<keyword evidence="8" id="KW-1185">Reference proteome</keyword>
<evidence type="ECO:0000313" key="7">
    <source>
        <dbReference type="EMBL" id="GGX33404.1"/>
    </source>
</evidence>
<dbReference type="InterPro" id="IPR036271">
    <property type="entry name" value="Tet_transcr_reg_TetR-rel_C_sf"/>
</dbReference>
<feature type="region of interest" description="Disordered" evidence="5">
    <location>
        <begin position="1"/>
        <end position="20"/>
    </location>
</feature>
<feature type="DNA-binding region" description="H-T-H motif" evidence="4">
    <location>
        <begin position="41"/>
        <end position="60"/>
    </location>
</feature>
<dbReference type="Pfam" id="PF00440">
    <property type="entry name" value="TetR_N"/>
    <property type="match status" value="1"/>
</dbReference>
<proteinExistence type="predicted"/>